<proteinExistence type="predicted"/>
<protein>
    <submittedName>
        <fullName evidence="1">Uncharacterized protein</fullName>
    </submittedName>
</protein>
<dbReference type="Proteomes" id="UP000245293">
    <property type="component" value="Unassembled WGS sequence"/>
</dbReference>
<comment type="caution">
    <text evidence="1">The sequence shown here is derived from an EMBL/GenBank/DDBJ whole genome shotgun (WGS) entry which is preliminary data.</text>
</comment>
<reference evidence="2" key="1">
    <citation type="submission" date="2018-05" db="EMBL/GenBank/DDBJ databases">
        <authorList>
            <person name="Du Z."/>
            <person name="Wang X."/>
        </authorList>
    </citation>
    <scope>NUCLEOTIDE SEQUENCE [LARGE SCALE GENOMIC DNA]</scope>
    <source>
        <strain evidence="2">WDS4C29</strain>
    </source>
</reference>
<organism evidence="1 2">
    <name type="scientific">Salibaculum griseiflavum</name>
    <dbReference type="NCBI Taxonomy" id="1914409"/>
    <lineage>
        <taxon>Bacteria</taxon>
        <taxon>Pseudomonadati</taxon>
        <taxon>Pseudomonadota</taxon>
        <taxon>Alphaproteobacteria</taxon>
        <taxon>Rhodobacterales</taxon>
        <taxon>Roseobacteraceae</taxon>
        <taxon>Salibaculum</taxon>
    </lineage>
</organism>
<dbReference type="EMBL" id="QETF01000023">
    <property type="protein sequence ID" value="PWG15763.1"/>
    <property type="molecule type" value="Genomic_DNA"/>
</dbReference>
<sequence length="72" mass="8592">MPSCESWSSPRPKNSFSFYLLHQLQNHMLIAPRIRHERIRQTTFCHQCVEVLVYTIFRYTQRALPALEPFIG</sequence>
<keyword evidence="2" id="KW-1185">Reference proteome</keyword>
<dbReference type="AlphaFoldDB" id="A0A2V1NZL3"/>
<name>A0A2V1NZL3_9RHOB</name>
<gene>
    <name evidence="1" type="ORF">DFK10_15180</name>
</gene>
<evidence type="ECO:0000313" key="2">
    <source>
        <dbReference type="Proteomes" id="UP000245293"/>
    </source>
</evidence>
<accession>A0A2V1NZL3</accession>
<evidence type="ECO:0000313" key="1">
    <source>
        <dbReference type="EMBL" id="PWG15763.1"/>
    </source>
</evidence>